<evidence type="ECO:0000256" key="4">
    <source>
        <dbReference type="SAM" id="SignalP"/>
    </source>
</evidence>
<reference evidence="7" key="1">
    <citation type="submission" date="2016-02" db="EMBL/GenBank/DDBJ databases">
        <title>Draft genome sequence of Microdochium bolleyi, a fungal endophyte of beachgrass.</title>
        <authorList>
            <consortium name="DOE Joint Genome Institute"/>
            <person name="David A.S."/>
            <person name="May G."/>
            <person name="Haridas S."/>
            <person name="Lim J."/>
            <person name="Wang M."/>
            <person name="Labutti K."/>
            <person name="Lipzen A."/>
            <person name="Barry K."/>
            <person name="Grigoriev I.V."/>
        </authorList>
    </citation>
    <scope>NUCLEOTIDE SEQUENCE [LARGE SCALE GENOMIC DNA]</scope>
    <source>
        <strain evidence="7">J235TASD1</strain>
    </source>
</reference>
<gene>
    <name evidence="6" type="ORF">Micbo1qcDRAFT_189991</name>
</gene>
<evidence type="ECO:0000256" key="1">
    <source>
        <dbReference type="ARBA" id="ARBA00004123"/>
    </source>
</evidence>
<name>A0A136ITD3_9PEZI</name>
<accession>A0A136ITD3</accession>
<dbReference type="Gene3D" id="4.10.240.10">
    <property type="entry name" value="Zn(2)-C6 fungal-type DNA-binding domain"/>
    <property type="match status" value="1"/>
</dbReference>
<organism evidence="6 7">
    <name type="scientific">Microdochium bolleyi</name>
    <dbReference type="NCBI Taxonomy" id="196109"/>
    <lineage>
        <taxon>Eukaryota</taxon>
        <taxon>Fungi</taxon>
        <taxon>Dikarya</taxon>
        <taxon>Ascomycota</taxon>
        <taxon>Pezizomycotina</taxon>
        <taxon>Sordariomycetes</taxon>
        <taxon>Xylariomycetidae</taxon>
        <taxon>Xylariales</taxon>
        <taxon>Microdochiaceae</taxon>
        <taxon>Microdochium</taxon>
    </lineage>
</organism>
<comment type="subcellular location">
    <subcellularLocation>
        <location evidence="1">Nucleus</location>
    </subcellularLocation>
</comment>
<dbReference type="CDD" id="cd12148">
    <property type="entry name" value="fungal_TF_MHR"/>
    <property type="match status" value="1"/>
</dbReference>
<keyword evidence="2" id="KW-0539">Nucleus</keyword>
<protein>
    <recommendedName>
        <fullName evidence="5">Zn(2)-C6 fungal-type domain-containing protein</fullName>
    </recommendedName>
</protein>
<keyword evidence="7" id="KW-1185">Reference proteome</keyword>
<dbReference type="GO" id="GO:0000981">
    <property type="term" value="F:DNA-binding transcription factor activity, RNA polymerase II-specific"/>
    <property type="evidence" value="ECO:0007669"/>
    <property type="project" value="InterPro"/>
</dbReference>
<proteinExistence type="predicted"/>
<dbReference type="PROSITE" id="PS50048">
    <property type="entry name" value="ZN2_CY6_FUNGAL_2"/>
    <property type="match status" value="1"/>
</dbReference>
<sequence>MLASLGWSVLSPYFLSLAVCPRFAGDPFPDRLCLPRPPPPPWHAMRALAEMNALSCSVCRRRKVRCDRVLPSCDRCTLAGSACSYPQRRPRGPARAKDSLPSNGHDALATILEQLRRIEPASVPRRRANISGTPICAGPNTSAATTPRTQDFAAHSPSASTLTSSHVTATGSVTGLDDSPWFNATSVLNTAVSDCQRLVKRRFTSNRAFVTSDAGIPLDLTKAWVETYFATKAHTLFFAARDELFTKRPLLRMMPELTIMEHVQVDACVLVIYYCILQQGSFSSREATQNPVQASAQMMGRIYLCCLRAVALWQHEATGSLIDFVAAVLMAQTATENFDFKFSIEMHFKACSYAQSLNLHSLDSEDNKDNDTASRHDDEDQGSGLVSSRASDDRRMNMWNLIQIDLLYRLVHHETPAFSFDFSHWHVNLPSITLDPDCPRSEAVPAMTFLARTRVALILVDFFQLADDPRRTDEMAESVLDLCTQIEVVAKEWKILDWFASCEHGDMDAWVIADVALSCYTSILFMLRAKPGTRRATAGKTLQDCDNLEQLTRRQASVSLSAARKVLDIVCHMINTLRFAGSETLSVALCCFRAHVAYSHLAQSLVAGRRQEGTTAAAAATATPAARRDDVDRLRAFWSCVEKCAQQGPELRVLADALEAVYTRVTRS</sequence>
<dbReference type="Proteomes" id="UP000070501">
    <property type="component" value="Unassembled WGS sequence"/>
</dbReference>
<feature type="compositionally biased region" description="Basic and acidic residues" evidence="3">
    <location>
        <begin position="364"/>
        <end position="378"/>
    </location>
</feature>
<dbReference type="EMBL" id="KQ964259">
    <property type="protein sequence ID" value="KXJ88137.1"/>
    <property type="molecule type" value="Genomic_DNA"/>
</dbReference>
<dbReference type="PANTHER" id="PTHR31001">
    <property type="entry name" value="UNCHARACTERIZED TRANSCRIPTIONAL REGULATORY PROTEIN"/>
    <property type="match status" value="1"/>
</dbReference>
<evidence type="ECO:0000259" key="5">
    <source>
        <dbReference type="PROSITE" id="PS50048"/>
    </source>
</evidence>
<dbReference type="InterPro" id="IPR050613">
    <property type="entry name" value="Sec_Metabolite_Reg"/>
</dbReference>
<dbReference type="CDD" id="cd00067">
    <property type="entry name" value="GAL4"/>
    <property type="match status" value="1"/>
</dbReference>
<evidence type="ECO:0000313" key="7">
    <source>
        <dbReference type="Proteomes" id="UP000070501"/>
    </source>
</evidence>
<feature type="region of interest" description="Disordered" evidence="3">
    <location>
        <begin position="364"/>
        <end position="389"/>
    </location>
</feature>
<evidence type="ECO:0000313" key="6">
    <source>
        <dbReference type="EMBL" id="KXJ88137.1"/>
    </source>
</evidence>
<dbReference type="AlphaFoldDB" id="A0A136ITD3"/>
<keyword evidence="4" id="KW-0732">Signal</keyword>
<dbReference type="GO" id="GO:0005634">
    <property type="term" value="C:nucleus"/>
    <property type="evidence" value="ECO:0007669"/>
    <property type="project" value="UniProtKB-SubCell"/>
</dbReference>
<dbReference type="InterPro" id="IPR001138">
    <property type="entry name" value="Zn2Cys6_DnaBD"/>
</dbReference>
<dbReference type="SUPFAM" id="SSF57701">
    <property type="entry name" value="Zn2/Cys6 DNA-binding domain"/>
    <property type="match status" value="1"/>
</dbReference>
<dbReference type="GO" id="GO:0008270">
    <property type="term" value="F:zinc ion binding"/>
    <property type="evidence" value="ECO:0007669"/>
    <property type="project" value="InterPro"/>
</dbReference>
<dbReference type="InterPro" id="IPR036864">
    <property type="entry name" value="Zn2-C6_fun-type_DNA-bd_sf"/>
</dbReference>
<dbReference type="Pfam" id="PF00172">
    <property type="entry name" value="Zn_clus"/>
    <property type="match status" value="1"/>
</dbReference>
<dbReference type="PROSITE" id="PS00463">
    <property type="entry name" value="ZN2_CY6_FUNGAL_1"/>
    <property type="match status" value="1"/>
</dbReference>
<evidence type="ECO:0000256" key="3">
    <source>
        <dbReference type="SAM" id="MobiDB-lite"/>
    </source>
</evidence>
<feature type="domain" description="Zn(2)-C6 fungal-type" evidence="5">
    <location>
        <begin position="55"/>
        <end position="85"/>
    </location>
</feature>
<dbReference type="PANTHER" id="PTHR31001:SF88">
    <property type="entry name" value="TRANSCRIPTION FACTOR PDR3"/>
    <property type="match status" value="1"/>
</dbReference>
<feature type="signal peptide" evidence="4">
    <location>
        <begin position="1"/>
        <end position="25"/>
    </location>
</feature>
<dbReference type="OrthoDB" id="39175at2759"/>
<dbReference type="InParanoid" id="A0A136ITD3"/>
<feature type="chain" id="PRO_5007293111" description="Zn(2)-C6 fungal-type domain-containing protein" evidence="4">
    <location>
        <begin position="26"/>
        <end position="668"/>
    </location>
</feature>
<dbReference type="STRING" id="196109.A0A136ITD3"/>
<evidence type="ECO:0000256" key="2">
    <source>
        <dbReference type="ARBA" id="ARBA00023242"/>
    </source>
</evidence>
<dbReference type="SMART" id="SM00066">
    <property type="entry name" value="GAL4"/>
    <property type="match status" value="1"/>
</dbReference>